<dbReference type="Pfam" id="PF07727">
    <property type="entry name" value="RVT_2"/>
    <property type="match status" value="1"/>
</dbReference>
<dbReference type="EMBL" id="BQNB010017579">
    <property type="protein sequence ID" value="GJT64796.1"/>
    <property type="molecule type" value="Genomic_DNA"/>
</dbReference>
<accession>A0ABQ5FN56</accession>
<sequence>MVVFEGETQERQRRSIVRSMSECVRVLNKVTKACKYMHNTMNKCPSNRKPDLKFLHVFDSLCYPTKDGEDLGKLKSKADIGLVPNPTLSTSGNPPSKKELDILFQPIFDEYFKPTPSVVSSTISTATLSQETTGETSSTTIDQDAPSPSNTPITDNKVKLDKYGGVLKNKARLVVKGYRQEEWIDFEESFAPVLKEDVYVSQLEGFVDQDHPNYVFSLKKALYGLKQNPHAWYDILSKFLLSQKFVKGVVDPTPFTRKEGNDIILVQLYVDDIIFASTKTKFSKLLEYALEMLEKYEMESSDDVDTPMVERCKLDDDPQGTLEMPTEKHLTMVKRVFQYLKRIINLGLWYSKDTNIRLTAFVDDDHAVDRLWIRIPLYCDSKSEIALSCNSMQYSRTKHIIVQYHFIKEQVKNRTVELYFVKTRYQLADIHIGERKRTIQISDQPSWNAKNHFREAQKFETYVKAKDLDLWHIIMNGDFPPVARNKVTQVLEVDPFEEQDDNIKRKLAKNNKAKMVLYNALPKKEYLRVFMCKTAKDIRKLLLITHQGNSQVKDNKIDILVQQYEQFTILEEEYIDSGFDRFNTIITSLKALDEGFLARTMLRSFLGLYILNGEQRLRQLKDQKICHH</sequence>
<feature type="region of interest" description="Disordered" evidence="1">
    <location>
        <begin position="127"/>
        <end position="154"/>
    </location>
</feature>
<proteinExistence type="predicted"/>
<reference evidence="3" key="2">
    <citation type="submission" date="2022-01" db="EMBL/GenBank/DDBJ databases">
        <authorList>
            <person name="Yamashiro T."/>
            <person name="Shiraishi A."/>
            <person name="Satake H."/>
            <person name="Nakayama K."/>
        </authorList>
    </citation>
    <scope>NUCLEOTIDE SEQUENCE</scope>
</reference>
<name>A0ABQ5FN56_9ASTR</name>
<dbReference type="CDD" id="cd09272">
    <property type="entry name" value="RNase_HI_RT_Ty1"/>
    <property type="match status" value="1"/>
</dbReference>
<organism evidence="3 4">
    <name type="scientific">Tanacetum coccineum</name>
    <dbReference type="NCBI Taxonomy" id="301880"/>
    <lineage>
        <taxon>Eukaryota</taxon>
        <taxon>Viridiplantae</taxon>
        <taxon>Streptophyta</taxon>
        <taxon>Embryophyta</taxon>
        <taxon>Tracheophyta</taxon>
        <taxon>Spermatophyta</taxon>
        <taxon>Magnoliopsida</taxon>
        <taxon>eudicotyledons</taxon>
        <taxon>Gunneridae</taxon>
        <taxon>Pentapetalae</taxon>
        <taxon>asterids</taxon>
        <taxon>campanulids</taxon>
        <taxon>Asterales</taxon>
        <taxon>Asteraceae</taxon>
        <taxon>Asteroideae</taxon>
        <taxon>Anthemideae</taxon>
        <taxon>Anthemidinae</taxon>
        <taxon>Tanacetum</taxon>
    </lineage>
</organism>
<dbReference type="Proteomes" id="UP001151760">
    <property type="component" value="Unassembled WGS sequence"/>
</dbReference>
<gene>
    <name evidence="3" type="ORF">Tco_1016276</name>
</gene>
<dbReference type="InterPro" id="IPR013103">
    <property type="entry name" value="RVT_2"/>
</dbReference>
<evidence type="ECO:0000313" key="3">
    <source>
        <dbReference type="EMBL" id="GJT64796.1"/>
    </source>
</evidence>
<comment type="caution">
    <text evidence="3">The sequence shown here is derived from an EMBL/GenBank/DDBJ whole genome shotgun (WGS) entry which is preliminary data.</text>
</comment>
<dbReference type="InterPro" id="IPR043502">
    <property type="entry name" value="DNA/RNA_pol_sf"/>
</dbReference>
<dbReference type="SUPFAM" id="SSF56672">
    <property type="entry name" value="DNA/RNA polymerases"/>
    <property type="match status" value="1"/>
</dbReference>
<evidence type="ECO:0000256" key="1">
    <source>
        <dbReference type="SAM" id="MobiDB-lite"/>
    </source>
</evidence>
<keyword evidence="4" id="KW-1185">Reference proteome</keyword>
<reference evidence="3" key="1">
    <citation type="journal article" date="2022" name="Int. J. Mol. Sci.">
        <title>Draft Genome of Tanacetum Coccineum: Genomic Comparison of Closely Related Tanacetum-Family Plants.</title>
        <authorList>
            <person name="Yamashiro T."/>
            <person name="Shiraishi A."/>
            <person name="Nakayama K."/>
            <person name="Satake H."/>
        </authorList>
    </citation>
    <scope>NUCLEOTIDE SEQUENCE</scope>
</reference>
<dbReference type="PANTHER" id="PTHR34676">
    <property type="entry name" value="DUF4219 DOMAIN-CONTAINING PROTEIN-RELATED"/>
    <property type="match status" value="1"/>
</dbReference>
<evidence type="ECO:0000259" key="2">
    <source>
        <dbReference type="Pfam" id="PF07727"/>
    </source>
</evidence>
<protein>
    <submittedName>
        <fullName evidence="3">Retrovirus-related pol polyprotein from transposon TNT 1-94</fullName>
    </submittedName>
</protein>
<dbReference type="PANTHER" id="PTHR34676:SF8">
    <property type="entry name" value="TRANSMEMBRANE PROTEIN"/>
    <property type="match status" value="1"/>
</dbReference>
<dbReference type="Pfam" id="PF14223">
    <property type="entry name" value="Retrotran_gag_2"/>
    <property type="match status" value="1"/>
</dbReference>
<evidence type="ECO:0000313" key="4">
    <source>
        <dbReference type="Proteomes" id="UP001151760"/>
    </source>
</evidence>
<feature type="domain" description="Reverse transcriptase Ty1/copia-type" evidence="2">
    <location>
        <begin position="194"/>
        <end position="300"/>
    </location>
</feature>
<feature type="compositionally biased region" description="Low complexity" evidence="1">
    <location>
        <begin position="127"/>
        <end position="140"/>
    </location>
</feature>